<organism evidence="1">
    <name type="scientific">uncultured Sphingomonas sp</name>
    <dbReference type="NCBI Taxonomy" id="158754"/>
    <lineage>
        <taxon>Bacteria</taxon>
        <taxon>Pseudomonadati</taxon>
        <taxon>Pseudomonadota</taxon>
        <taxon>Alphaproteobacteria</taxon>
        <taxon>Sphingomonadales</taxon>
        <taxon>Sphingomonadaceae</taxon>
        <taxon>Sphingomonas</taxon>
        <taxon>environmental samples</taxon>
    </lineage>
</organism>
<reference evidence="1" key="1">
    <citation type="submission" date="2020-02" db="EMBL/GenBank/DDBJ databases">
        <authorList>
            <person name="Meier V. D."/>
        </authorList>
    </citation>
    <scope>NUCLEOTIDE SEQUENCE</scope>
    <source>
        <strain evidence="1">AVDCRST_MAG09</strain>
    </source>
</reference>
<sequence length="231" mass="25120">MNQVKPELRRVGTSANPVVVIDGFDEAIDAAAAAADALGPFPKHAGNYYPGHRRVITEEDGPANAYVERLCAAAATFIAGAFDYERFDLLEASFSLVTTPPEQLLPEQRTPHFDSTDPSYLAILHYLQVPEGSGTAFYQQRSTGIEQVTESNVGRFVRAAAAEVSMLPENVGYIHGSNPFFRQTAAIEGVTNRLIIYRGSLLHSGIIPPDMNFSANPQDGRLTANIFVRGH</sequence>
<accession>A0A6J4SAI5</accession>
<protein>
    <submittedName>
        <fullName evidence="1">Uncharacterized protein</fullName>
    </submittedName>
</protein>
<dbReference type="RefSeq" id="WP_294171753.1">
    <property type="nucleotide sequence ID" value="NZ_CADCVZ010000006.1"/>
</dbReference>
<gene>
    <name evidence="1" type="ORF">AVDCRST_MAG09-286</name>
</gene>
<dbReference type="EMBL" id="CADCVZ010000006">
    <property type="protein sequence ID" value="CAA9493720.1"/>
    <property type="molecule type" value="Genomic_DNA"/>
</dbReference>
<proteinExistence type="predicted"/>
<name>A0A6J4SAI5_9SPHN</name>
<dbReference type="Pfam" id="PF20043">
    <property type="entry name" value="DUF6445"/>
    <property type="match status" value="1"/>
</dbReference>
<dbReference type="AlphaFoldDB" id="A0A6J4SAI5"/>
<dbReference type="InterPro" id="IPR045617">
    <property type="entry name" value="DUF6445"/>
</dbReference>
<evidence type="ECO:0000313" key="1">
    <source>
        <dbReference type="EMBL" id="CAA9493720.1"/>
    </source>
</evidence>